<name>A0A381Z5K5_9ZZZZ</name>
<organism evidence="1">
    <name type="scientific">marine metagenome</name>
    <dbReference type="NCBI Taxonomy" id="408172"/>
    <lineage>
        <taxon>unclassified sequences</taxon>
        <taxon>metagenomes</taxon>
        <taxon>ecological metagenomes</taxon>
    </lineage>
</organism>
<proteinExistence type="predicted"/>
<protein>
    <submittedName>
        <fullName evidence="1">Uncharacterized protein</fullName>
    </submittedName>
</protein>
<evidence type="ECO:0000313" key="1">
    <source>
        <dbReference type="EMBL" id="SVA84047.1"/>
    </source>
</evidence>
<gene>
    <name evidence="1" type="ORF">METZ01_LOCUS136901</name>
</gene>
<dbReference type="EMBL" id="UINC01019883">
    <property type="protein sequence ID" value="SVA84047.1"/>
    <property type="molecule type" value="Genomic_DNA"/>
</dbReference>
<accession>A0A381Z5K5</accession>
<dbReference type="AlphaFoldDB" id="A0A381Z5K5"/>
<sequence>MAKIRSAVGCGVRQDSMYGIRHEYITGKLTSRNYKEYAIVRASVYIWIQRYRVREGGVKKKIEYDVIFHPRGNGYLRPKAFLTLKDAIEYANNFADHEGEYPAEHDAPWHIGVLIR</sequence>
<reference evidence="1" key="1">
    <citation type="submission" date="2018-05" db="EMBL/GenBank/DDBJ databases">
        <authorList>
            <person name="Lanie J.A."/>
            <person name="Ng W.-L."/>
            <person name="Kazmierczak K.M."/>
            <person name="Andrzejewski T.M."/>
            <person name="Davidsen T.M."/>
            <person name="Wayne K.J."/>
            <person name="Tettelin H."/>
            <person name="Glass J.I."/>
            <person name="Rusch D."/>
            <person name="Podicherti R."/>
            <person name="Tsui H.-C.T."/>
            <person name="Winkler M.E."/>
        </authorList>
    </citation>
    <scope>NUCLEOTIDE SEQUENCE</scope>
</reference>